<gene>
    <name evidence="2" type="ORF">E2C01_014474</name>
</gene>
<comment type="caution">
    <text evidence="2">The sequence shown here is derived from an EMBL/GenBank/DDBJ whole genome shotgun (WGS) entry which is preliminary data.</text>
</comment>
<evidence type="ECO:0000313" key="3">
    <source>
        <dbReference type="Proteomes" id="UP000324222"/>
    </source>
</evidence>
<dbReference type="EMBL" id="VSRR010000982">
    <property type="protein sequence ID" value="MPC21485.1"/>
    <property type="molecule type" value="Genomic_DNA"/>
</dbReference>
<dbReference type="Proteomes" id="UP000324222">
    <property type="component" value="Unassembled WGS sequence"/>
</dbReference>
<protein>
    <submittedName>
        <fullName evidence="2">Uncharacterized protein</fullName>
    </submittedName>
</protein>
<feature type="region of interest" description="Disordered" evidence="1">
    <location>
        <begin position="1"/>
        <end position="93"/>
    </location>
</feature>
<evidence type="ECO:0000313" key="2">
    <source>
        <dbReference type="EMBL" id="MPC21485.1"/>
    </source>
</evidence>
<accession>A0A5B7DK07</accession>
<evidence type="ECO:0000256" key="1">
    <source>
        <dbReference type="SAM" id="MobiDB-lite"/>
    </source>
</evidence>
<keyword evidence="3" id="KW-1185">Reference proteome</keyword>
<reference evidence="2 3" key="1">
    <citation type="submission" date="2019-05" db="EMBL/GenBank/DDBJ databases">
        <title>Another draft genome of Portunus trituberculatus and its Hox gene families provides insights of decapod evolution.</title>
        <authorList>
            <person name="Jeong J.-H."/>
            <person name="Song I."/>
            <person name="Kim S."/>
            <person name="Choi T."/>
            <person name="Kim D."/>
            <person name="Ryu S."/>
            <person name="Kim W."/>
        </authorList>
    </citation>
    <scope>NUCLEOTIDE SEQUENCE [LARGE SCALE GENOMIC DNA]</scope>
    <source>
        <tissue evidence="2">Muscle</tissue>
    </source>
</reference>
<sequence>MHEADGMAQVNAVGTEAKARDKAQEAALSSPVRKRKHDCNPPDVFPSRLSPSTASRRSRMPSGNAAEGSPLPHIFAHDKAGQGNGQAAKKRRHELPTTANARVLPICGMLAGSGKLSHSRTAAVLFSLPPTAFRPTSTISPPTTHHWLYCYSNCSFLAK</sequence>
<proteinExistence type="predicted"/>
<name>A0A5B7DK07_PORTR</name>
<organism evidence="2 3">
    <name type="scientific">Portunus trituberculatus</name>
    <name type="common">Swimming crab</name>
    <name type="synonym">Neptunus trituberculatus</name>
    <dbReference type="NCBI Taxonomy" id="210409"/>
    <lineage>
        <taxon>Eukaryota</taxon>
        <taxon>Metazoa</taxon>
        <taxon>Ecdysozoa</taxon>
        <taxon>Arthropoda</taxon>
        <taxon>Crustacea</taxon>
        <taxon>Multicrustacea</taxon>
        <taxon>Malacostraca</taxon>
        <taxon>Eumalacostraca</taxon>
        <taxon>Eucarida</taxon>
        <taxon>Decapoda</taxon>
        <taxon>Pleocyemata</taxon>
        <taxon>Brachyura</taxon>
        <taxon>Eubrachyura</taxon>
        <taxon>Portunoidea</taxon>
        <taxon>Portunidae</taxon>
        <taxon>Portuninae</taxon>
        <taxon>Portunus</taxon>
    </lineage>
</organism>
<dbReference type="AlphaFoldDB" id="A0A5B7DK07"/>